<dbReference type="Proteomes" id="UP000031599">
    <property type="component" value="Unassembled WGS sequence"/>
</dbReference>
<organism evidence="1 2">
    <name type="scientific">Enhygromyxa salina</name>
    <dbReference type="NCBI Taxonomy" id="215803"/>
    <lineage>
        <taxon>Bacteria</taxon>
        <taxon>Pseudomonadati</taxon>
        <taxon>Myxococcota</taxon>
        <taxon>Polyangia</taxon>
        <taxon>Nannocystales</taxon>
        <taxon>Nannocystaceae</taxon>
        <taxon>Enhygromyxa</taxon>
    </lineage>
</organism>
<dbReference type="EMBL" id="JMCC02000040">
    <property type="protein sequence ID" value="KIG16296.1"/>
    <property type="molecule type" value="Genomic_DNA"/>
</dbReference>
<dbReference type="AlphaFoldDB" id="A0A0C2CZA7"/>
<proteinExistence type="predicted"/>
<name>A0A0C2CZA7_9BACT</name>
<comment type="caution">
    <text evidence="1">The sequence shown here is derived from an EMBL/GenBank/DDBJ whole genome shotgun (WGS) entry which is preliminary data.</text>
</comment>
<accession>A0A0C2CZA7</accession>
<evidence type="ECO:0000313" key="1">
    <source>
        <dbReference type="EMBL" id="KIG16296.1"/>
    </source>
</evidence>
<reference evidence="1 2" key="1">
    <citation type="submission" date="2014-12" db="EMBL/GenBank/DDBJ databases">
        <title>Genome assembly of Enhygromyxa salina DSM 15201.</title>
        <authorList>
            <person name="Sharma G."/>
            <person name="Subramanian S."/>
        </authorList>
    </citation>
    <scope>NUCLEOTIDE SEQUENCE [LARGE SCALE GENOMIC DNA]</scope>
    <source>
        <strain evidence="1 2">DSM 15201</strain>
    </source>
</reference>
<protein>
    <submittedName>
        <fullName evidence="1">Uncharacterized protein</fullName>
    </submittedName>
</protein>
<sequence>MLARALEALEHASGLDGCVLEPTSAGKLRSLGHVGVGEPLNSVATVRFRSDRPQGSFLTLSIEIRGGGRKLADVEVCVEVSAGKVAPSTINWCNAA</sequence>
<evidence type="ECO:0000313" key="2">
    <source>
        <dbReference type="Proteomes" id="UP000031599"/>
    </source>
</evidence>
<gene>
    <name evidence="1" type="ORF">DB30_04756</name>
</gene>